<dbReference type="OrthoDB" id="9815856at2"/>
<dbReference type="RefSeq" id="WP_057979563.1">
    <property type="nucleotide sequence ID" value="NZ_LKHP01000020.1"/>
</dbReference>
<accession>A0A0R3JR16</accession>
<name>A0A0R3JR16_CALMK</name>
<dbReference type="Gene3D" id="3.30.950.10">
    <property type="entry name" value="Methyltransferase, Cobalt-precorrin-4 Transmethylase, Domain 2"/>
    <property type="match status" value="1"/>
</dbReference>
<dbReference type="InterPro" id="IPR036108">
    <property type="entry name" value="4pyrrol_syn_uPrphyn_synt_sf"/>
</dbReference>
<comment type="caution">
    <text evidence="9">The sequence shown here is derived from an EMBL/GenBank/DDBJ whole genome shotgun (WGS) entry which is preliminary data.</text>
</comment>
<dbReference type="SUPFAM" id="SSF53790">
    <property type="entry name" value="Tetrapyrrole methylase"/>
    <property type="match status" value="1"/>
</dbReference>
<evidence type="ECO:0000259" key="8">
    <source>
        <dbReference type="Pfam" id="PF02602"/>
    </source>
</evidence>
<dbReference type="FunFam" id="3.30.950.10:FF:000001">
    <property type="entry name" value="Siroheme synthase"/>
    <property type="match status" value="1"/>
</dbReference>
<evidence type="ECO:0000256" key="1">
    <source>
        <dbReference type="ARBA" id="ARBA00012162"/>
    </source>
</evidence>
<dbReference type="PROSITE" id="PS00840">
    <property type="entry name" value="SUMT_2"/>
    <property type="match status" value="1"/>
</dbReference>
<dbReference type="PANTHER" id="PTHR45790:SF3">
    <property type="entry name" value="S-ADENOSYL-L-METHIONINE-DEPENDENT UROPORPHYRINOGEN III METHYLTRANSFERASE, CHLOROPLASTIC"/>
    <property type="match status" value="1"/>
</dbReference>
<dbReference type="InterPro" id="IPR003754">
    <property type="entry name" value="4pyrrol_synth_uPrphyn_synth"/>
</dbReference>
<evidence type="ECO:0000256" key="3">
    <source>
        <dbReference type="ARBA" id="ARBA00022679"/>
    </source>
</evidence>
<dbReference type="EMBL" id="LKHP01000020">
    <property type="protein sequence ID" value="KRQ85907.1"/>
    <property type="molecule type" value="Genomic_DNA"/>
</dbReference>
<keyword evidence="5" id="KW-0627">Porphyrin biosynthesis</keyword>
<feature type="domain" description="Tetrapyrrole biosynthesis uroporphyrinogen III synthase" evidence="8">
    <location>
        <begin position="263"/>
        <end position="479"/>
    </location>
</feature>
<sequence>MGKVYLIGAGPYDEELISLKAIRVLKKCDVVLYDRLLNKSILKHLRDDCKLYYCGKESGSHYKTQEEINDMLVEFAKSGYTVGRIKGGDPYVFGRGSEEALRLLDEGIEFEVIPGITSAISALNYAGIPITHRKIAQSFHVFTGKSAGELSHDWSVIAKLNGTIVFLMGLESIEDIVNNLMINGMDKNKSCAVVSNGTSARQRVVVGQLENISKKVKQEEIKSPAIIAVGDVVKFREKLNWFENKKLFGKRICITRAKEQSKEFREKLLDLGAEVVEANSISIKNLSSNLDDYIDKIMMSNIIVFTSTNGVDIFFDYLVSKRIDIRKIKAKIACIGEKTEEQVKKRGIFPEIVSKEYVGEALFEEIKNHLSGKEVVFLPRAKDARPFLKDALLNSGCTVYEVPIYEAVEEEAIDIDLSDVDYFTFTSPSTVKNFIKLYGKECLVNKKIISIGPITKKELEYLGLDSFMANKYTVDGIIEKILELEG</sequence>
<dbReference type="Pfam" id="PF02602">
    <property type="entry name" value="HEM4"/>
    <property type="match status" value="1"/>
</dbReference>
<evidence type="ECO:0000313" key="10">
    <source>
        <dbReference type="Proteomes" id="UP000052015"/>
    </source>
</evidence>
<keyword evidence="3 6" id="KW-0808">Transferase</keyword>
<dbReference type="InterPro" id="IPR014777">
    <property type="entry name" value="4pyrrole_Mease_sub1"/>
</dbReference>
<dbReference type="InterPro" id="IPR000878">
    <property type="entry name" value="4pyrrol_Mease"/>
</dbReference>
<dbReference type="PATRIC" id="fig|908809.3.peg.2268"/>
<dbReference type="FunFam" id="3.40.1010.10:FF:000001">
    <property type="entry name" value="Siroheme synthase"/>
    <property type="match status" value="1"/>
</dbReference>
<dbReference type="Pfam" id="PF00590">
    <property type="entry name" value="TP_methylase"/>
    <property type="match status" value="1"/>
</dbReference>
<dbReference type="NCBIfam" id="NF004790">
    <property type="entry name" value="PRK06136.1"/>
    <property type="match status" value="1"/>
</dbReference>
<evidence type="ECO:0000256" key="4">
    <source>
        <dbReference type="ARBA" id="ARBA00022691"/>
    </source>
</evidence>
<gene>
    <name evidence="9" type="primary">nasF</name>
    <name evidence="9" type="ORF">ABG79_02281</name>
</gene>
<dbReference type="GO" id="GO:0019354">
    <property type="term" value="P:siroheme biosynthetic process"/>
    <property type="evidence" value="ECO:0007669"/>
    <property type="project" value="InterPro"/>
</dbReference>
<dbReference type="CDD" id="cd11642">
    <property type="entry name" value="SUMT"/>
    <property type="match status" value="1"/>
</dbReference>
<dbReference type="InterPro" id="IPR003043">
    <property type="entry name" value="Uropor_MeTrfase_CS"/>
</dbReference>
<evidence type="ECO:0000256" key="2">
    <source>
        <dbReference type="ARBA" id="ARBA00022603"/>
    </source>
</evidence>
<keyword evidence="4" id="KW-0949">S-adenosyl-L-methionine</keyword>
<dbReference type="PANTHER" id="PTHR45790">
    <property type="entry name" value="SIROHEME SYNTHASE-RELATED"/>
    <property type="match status" value="1"/>
</dbReference>
<comment type="similarity">
    <text evidence="6">Belongs to the precorrin methyltransferase family.</text>
</comment>
<evidence type="ECO:0000259" key="7">
    <source>
        <dbReference type="Pfam" id="PF00590"/>
    </source>
</evidence>
<feature type="domain" description="Tetrapyrrole methylase" evidence="7">
    <location>
        <begin position="3"/>
        <end position="212"/>
    </location>
</feature>
<proteinExistence type="inferred from homology"/>
<evidence type="ECO:0000256" key="6">
    <source>
        <dbReference type="RuleBase" id="RU003960"/>
    </source>
</evidence>
<dbReference type="STRING" id="908809.ABG79_02281"/>
<dbReference type="GO" id="GO:0032259">
    <property type="term" value="P:methylation"/>
    <property type="evidence" value="ECO:0007669"/>
    <property type="project" value="UniProtKB-KW"/>
</dbReference>
<dbReference type="SUPFAM" id="SSF69618">
    <property type="entry name" value="HemD-like"/>
    <property type="match status" value="1"/>
</dbReference>
<dbReference type="GO" id="GO:0004851">
    <property type="term" value="F:uroporphyrin-III C-methyltransferase activity"/>
    <property type="evidence" value="ECO:0007669"/>
    <property type="project" value="UniProtKB-EC"/>
</dbReference>
<dbReference type="InterPro" id="IPR050161">
    <property type="entry name" value="Siro_Cobalamin_biosynth"/>
</dbReference>
<dbReference type="Proteomes" id="UP000052015">
    <property type="component" value="Unassembled WGS sequence"/>
</dbReference>
<dbReference type="EC" id="2.1.1.107" evidence="1"/>
<dbReference type="GO" id="GO:0004852">
    <property type="term" value="F:uroporphyrinogen-III synthase activity"/>
    <property type="evidence" value="ECO:0007669"/>
    <property type="project" value="InterPro"/>
</dbReference>
<dbReference type="Gene3D" id="3.40.50.10090">
    <property type="match status" value="2"/>
</dbReference>
<protein>
    <recommendedName>
        <fullName evidence="1">uroporphyrinogen-III C-methyltransferase</fullName>
        <ecNumber evidence="1">2.1.1.107</ecNumber>
    </recommendedName>
</protein>
<dbReference type="NCBIfam" id="TIGR01469">
    <property type="entry name" value="cobA_cysG_Cterm"/>
    <property type="match status" value="1"/>
</dbReference>
<organism evidence="9 10">
    <name type="scientific">Caloramator mitchellensis</name>
    <dbReference type="NCBI Taxonomy" id="908809"/>
    <lineage>
        <taxon>Bacteria</taxon>
        <taxon>Bacillati</taxon>
        <taxon>Bacillota</taxon>
        <taxon>Clostridia</taxon>
        <taxon>Eubacteriales</taxon>
        <taxon>Clostridiaceae</taxon>
        <taxon>Caloramator</taxon>
    </lineage>
</organism>
<keyword evidence="2 6" id="KW-0489">Methyltransferase</keyword>
<keyword evidence="10" id="KW-1185">Reference proteome</keyword>
<evidence type="ECO:0000313" key="9">
    <source>
        <dbReference type="EMBL" id="KRQ85907.1"/>
    </source>
</evidence>
<dbReference type="InterPro" id="IPR006366">
    <property type="entry name" value="CobA/CysG_C"/>
</dbReference>
<reference evidence="9 10" key="1">
    <citation type="submission" date="2015-09" db="EMBL/GenBank/DDBJ databases">
        <title>Draft genome sequence of a Caloramator mitchellensis, a moderate thermophile from the Great Artesian Basin of Australia.</title>
        <authorList>
            <person name="Patel B.K."/>
        </authorList>
    </citation>
    <scope>NUCLEOTIDE SEQUENCE [LARGE SCALE GENOMIC DNA]</scope>
    <source>
        <strain evidence="9 10">VF08</strain>
    </source>
</reference>
<dbReference type="AlphaFoldDB" id="A0A0R3JR16"/>
<dbReference type="InterPro" id="IPR014776">
    <property type="entry name" value="4pyrrole_Mease_sub2"/>
</dbReference>
<dbReference type="CDD" id="cd06578">
    <property type="entry name" value="HemD"/>
    <property type="match status" value="1"/>
</dbReference>
<evidence type="ECO:0000256" key="5">
    <source>
        <dbReference type="ARBA" id="ARBA00023244"/>
    </source>
</evidence>
<dbReference type="InterPro" id="IPR035996">
    <property type="entry name" value="4pyrrol_Methylase_sf"/>
</dbReference>
<dbReference type="Gene3D" id="3.40.1010.10">
    <property type="entry name" value="Cobalt-precorrin-4 Transmethylase, Domain 1"/>
    <property type="match status" value="1"/>
</dbReference>